<organism evidence="1 2">
    <name type="scientific">Costertonia aggregata</name>
    <dbReference type="NCBI Taxonomy" id="343403"/>
    <lineage>
        <taxon>Bacteria</taxon>
        <taxon>Pseudomonadati</taxon>
        <taxon>Bacteroidota</taxon>
        <taxon>Flavobacteriia</taxon>
        <taxon>Flavobacteriales</taxon>
        <taxon>Flavobacteriaceae</taxon>
        <taxon>Costertonia</taxon>
    </lineage>
</organism>
<sequence>MEKNPKNILGTNLQSCCFEPKTGFYRDGYCKTGEEDYGTHVVCAIMTNDFLEFTKSKGNDLSTPKPEWRFPGLKAGDKWCLCILRWLQAEKAGKAPKIVLEATHEKALEYTSLELLKSYEFVN</sequence>
<dbReference type="Gene3D" id="3.30.56.110">
    <property type="entry name" value="Protein of unknown function DUF2237"/>
    <property type="match status" value="1"/>
</dbReference>
<accession>A0A7H9AUS4</accession>
<dbReference type="KEGG" id="cagg:HYG79_08720"/>
<dbReference type="InterPro" id="IPR018714">
    <property type="entry name" value="DUF2237"/>
</dbReference>
<dbReference type="PANTHER" id="PTHR37466:SF1">
    <property type="entry name" value="SLR1628 PROTEIN"/>
    <property type="match status" value="1"/>
</dbReference>
<keyword evidence="2" id="KW-1185">Reference proteome</keyword>
<dbReference type="Pfam" id="PF09996">
    <property type="entry name" value="DUF2237"/>
    <property type="match status" value="1"/>
</dbReference>
<evidence type="ECO:0000313" key="1">
    <source>
        <dbReference type="EMBL" id="QLG47243.1"/>
    </source>
</evidence>
<dbReference type="PANTHER" id="PTHR37466">
    <property type="entry name" value="SLR1628 PROTEIN"/>
    <property type="match status" value="1"/>
</dbReference>
<dbReference type="EMBL" id="CP058595">
    <property type="protein sequence ID" value="QLG47243.1"/>
    <property type="molecule type" value="Genomic_DNA"/>
</dbReference>
<name>A0A7H9AUS4_9FLAO</name>
<gene>
    <name evidence="1" type="ORF">HYG79_08720</name>
</gene>
<evidence type="ECO:0000313" key="2">
    <source>
        <dbReference type="Proteomes" id="UP000509302"/>
    </source>
</evidence>
<dbReference type="Proteomes" id="UP000509302">
    <property type="component" value="Chromosome"/>
</dbReference>
<proteinExistence type="predicted"/>
<dbReference type="AlphaFoldDB" id="A0A7H9AUS4"/>
<reference evidence="1 2" key="1">
    <citation type="journal article" date="2006" name="Int. J. Syst. Evol. Microbiol.">
        <title>Costertonia aggregata gen. nov., sp. nov., a mesophilic marine bacterium of the family Flavobacteriaceae, isolated from a mature biofilm.</title>
        <authorList>
            <person name="Kwon K.K."/>
            <person name="Lee Y.K."/>
            <person name="Lee H.K."/>
        </authorList>
    </citation>
    <scope>NUCLEOTIDE SEQUENCE [LARGE SCALE GENOMIC DNA]</scope>
    <source>
        <strain evidence="1 2">KCCM 42265</strain>
    </source>
</reference>
<protein>
    <submittedName>
        <fullName evidence="1">DUF2237 domain-containing protein</fullName>
    </submittedName>
</protein>